<feature type="region of interest" description="Disordered" evidence="2">
    <location>
        <begin position="492"/>
        <end position="515"/>
    </location>
</feature>
<keyword evidence="5" id="KW-1185">Reference proteome</keyword>
<dbReference type="EMBL" id="KB454500">
    <property type="protein sequence ID" value="EME30443.1"/>
    <property type="molecule type" value="Genomic_DNA"/>
</dbReference>
<dbReference type="PANTHER" id="PTHR13237:SF9">
    <property type="entry name" value="NEUROGUIDIN"/>
    <property type="match status" value="1"/>
</dbReference>
<dbReference type="InterPro" id="IPR018972">
    <property type="entry name" value="Sas10_C_dom"/>
</dbReference>
<dbReference type="GO" id="GO:0000462">
    <property type="term" value="P:maturation of SSU-rRNA from tricistronic rRNA transcript (SSU-rRNA, 5.8S rRNA, LSU-rRNA)"/>
    <property type="evidence" value="ECO:0007669"/>
    <property type="project" value="TreeGrafter"/>
</dbReference>
<dbReference type="OrthoDB" id="203440at2759"/>
<dbReference type="Pfam" id="PF04000">
    <property type="entry name" value="Sas10_Utp3"/>
    <property type="match status" value="1"/>
</dbReference>
<accession>M2Y3B0</accession>
<dbReference type="KEGG" id="gsl:Gasu_23450"/>
<feature type="compositionally biased region" description="Acidic residues" evidence="2">
    <location>
        <begin position="504"/>
        <end position="513"/>
    </location>
</feature>
<feature type="region of interest" description="Disordered" evidence="2">
    <location>
        <begin position="529"/>
        <end position="555"/>
    </location>
</feature>
<name>M2Y3B0_GALSU</name>
<evidence type="ECO:0000259" key="3">
    <source>
        <dbReference type="Pfam" id="PF09368"/>
    </source>
</evidence>
<evidence type="ECO:0000256" key="1">
    <source>
        <dbReference type="ARBA" id="ARBA00022553"/>
    </source>
</evidence>
<feature type="region of interest" description="Disordered" evidence="2">
    <location>
        <begin position="1"/>
        <end position="117"/>
    </location>
</feature>
<sequence>MLKKQKERKQRPPPLRRQPYKEQQLPSEMFEDKVDESFTKRVDNFAESTEREERESSENVDSPENFRELYDESSSSDEQDSETSVSEVEDEFTESDTWGTDRKNYYGADGEDVESLSGSEVELIMKEEEQESRRLQERQLSTLDKEDLEVSQLMDNNKDQILEKEGALRTQGKDWETLTTADKLRIIEKDSPELVKLLQDFQEKSGEVFDSLEPVIDKAKNFKNMYSDGMSLLELKYHLLLNYCINIAFFMLLKAQGVTVKDHPVLDQLIELRVIMEKMKPLEEKLQYQIHKLVDLARGKKENTTTYDKDDEKTLKPKPASLIAFDDDSQSDYDYEQDADGLEDKKRLYRPPRILPTVDAKSMHKTHVRQLEDEKLEKVEEENWKDSYMELEELPESLHGGLLSQDTDKLTNLIETEKERQKYEEANFTRLFTEKKEQKLQRKMRSMERDLIVGSDFGQEFDTLISMADHLVSSKPTDHNLKEVSFKSQEDFASSVGSEKGDQDSSESDIEDDLTCRRRSKIIDGNFPTSIVSGEIPKGSRRKAQRAQLENRGLTPKRKKLLKNPRVKQKKRYDTAQKKRRGMSRNFISISNSLYRGESSGINIRK</sequence>
<dbReference type="RefSeq" id="XP_005706963.1">
    <property type="nucleotide sequence ID" value="XM_005706906.1"/>
</dbReference>
<feature type="compositionally biased region" description="Basic residues" evidence="2">
    <location>
        <begin position="1"/>
        <end position="11"/>
    </location>
</feature>
<reference evidence="5" key="1">
    <citation type="journal article" date="2013" name="Science">
        <title>Gene transfer from bacteria and archaea facilitated evolution of an extremophilic eukaryote.</title>
        <authorList>
            <person name="Schonknecht G."/>
            <person name="Chen W.H."/>
            <person name="Ternes C.M."/>
            <person name="Barbier G.G."/>
            <person name="Shrestha R.P."/>
            <person name="Stanke M."/>
            <person name="Brautigam A."/>
            <person name="Baker B.J."/>
            <person name="Banfield J.F."/>
            <person name="Garavito R.M."/>
            <person name="Carr K."/>
            <person name="Wilkerson C."/>
            <person name="Rensing S.A."/>
            <person name="Gagneul D."/>
            <person name="Dickenson N.E."/>
            <person name="Oesterhelt C."/>
            <person name="Lercher M.J."/>
            <person name="Weber A.P."/>
        </authorList>
    </citation>
    <scope>NUCLEOTIDE SEQUENCE [LARGE SCALE GENOMIC DNA]</scope>
    <source>
        <strain evidence="5">074W</strain>
    </source>
</reference>
<dbReference type="InterPro" id="IPR007146">
    <property type="entry name" value="Sas10/Utp3/C1D"/>
</dbReference>
<protein>
    <submittedName>
        <fullName evidence="4">Leucine zipper factor-like protein</fullName>
    </submittedName>
</protein>
<evidence type="ECO:0000313" key="5">
    <source>
        <dbReference type="Proteomes" id="UP000030680"/>
    </source>
</evidence>
<feature type="compositionally biased region" description="Basic and acidic residues" evidence="2">
    <location>
        <begin position="30"/>
        <end position="57"/>
    </location>
</feature>
<dbReference type="eggNOG" id="KOG3117">
    <property type="taxonomic scope" value="Eukaryota"/>
</dbReference>
<dbReference type="Pfam" id="PF09368">
    <property type="entry name" value="Sas10"/>
    <property type="match status" value="1"/>
</dbReference>
<feature type="domain" description="Sas10 C-terminal" evidence="3">
    <location>
        <begin position="539"/>
        <end position="603"/>
    </location>
</feature>
<feature type="compositionally biased region" description="Acidic residues" evidence="2">
    <location>
        <begin position="74"/>
        <end position="94"/>
    </location>
</feature>
<dbReference type="STRING" id="130081.M2Y3B0"/>
<dbReference type="OMA" id="KSMKPVW"/>
<keyword evidence="1" id="KW-0597">Phosphoprotein</keyword>
<evidence type="ECO:0000313" key="4">
    <source>
        <dbReference type="EMBL" id="EME30443.1"/>
    </source>
</evidence>
<dbReference type="GO" id="GO:0032040">
    <property type="term" value="C:small-subunit processome"/>
    <property type="evidence" value="ECO:0007669"/>
    <property type="project" value="TreeGrafter"/>
</dbReference>
<dbReference type="Proteomes" id="UP000030680">
    <property type="component" value="Unassembled WGS sequence"/>
</dbReference>
<evidence type="ECO:0000256" key="2">
    <source>
        <dbReference type="SAM" id="MobiDB-lite"/>
    </source>
</evidence>
<organism evidence="4 5">
    <name type="scientific">Galdieria sulphuraria</name>
    <name type="common">Red alga</name>
    <dbReference type="NCBI Taxonomy" id="130081"/>
    <lineage>
        <taxon>Eukaryota</taxon>
        <taxon>Rhodophyta</taxon>
        <taxon>Bangiophyceae</taxon>
        <taxon>Galdieriales</taxon>
        <taxon>Galdieriaceae</taxon>
        <taxon>Galdieria</taxon>
    </lineage>
</organism>
<dbReference type="Gramene" id="EME30443">
    <property type="protein sequence ID" value="EME30443"/>
    <property type="gene ID" value="Gasu_23450"/>
</dbReference>
<dbReference type="GeneID" id="17089171"/>
<gene>
    <name evidence="4" type="ORF">Gasu_23450</name>
</gene>
<dbReference type="PANTHER" id="PTHR13237">
    <property type="entry name" value="SOMETHING ABOUT SILENCING PROTEIN 10-RELATED"/>
    <property type="match status" value="1"/>
</dbReference>
<proteinExistence type="predicted"/>
<dbReference type="AlphaFoldDB" id="M2Y3B0"/>